<reference evidence="5 6" key="1">
    <citation type="submission" date="2016-05" db="EMBL/GenBank/DDBJ databases">
        <authorList>
            <person name="Johnson T.J."/>
            <person name="Youmans B.P."/>
            <person name="Case K.A."/>
        </authorList>
    </citation>
    <scope>NUCLEOTIDE SEQUENCE [LARGE SCALE GENOMIC DNA]</scope>
    <source>
        <strain evidence="5 6">UMNLC6</strain>
    </source>
</reference>
<dbReference type="AlphaFoldDB" id="A0A854PP49"/>
<accession>A0A854PP49</accession>
<dbReference type="EMBL" id="LYQW01000001">
    <property type="protein sequence ID" value="OXC24516.1"/>
    <property type="molecule type" value="Genomic_DNA"/>
</dbReference>
<dbReference type="InterPro" id="IPR004903">
    <property type="entry name" value="S-layer_prot"/>
</dbReference>
<evidence type="ECO:0000313" key="5">
    <source>
        <dbReference type="EMBL" id="OXC24516.1"/>
    </source>
</evidence>
<feature type="domain" description="S-layer protein C-terminal" evidence="2">
    <location>
        <begin position="309"/>
        <end position="372"/>
    </location>
</feature>
<feature type="domain" description="S-layer protein" evidence="4">
    <location>
        <begin position="196"/>
        <end position="304"/>
    </location>
</feature>
<name>A0A854PP49_9LACO</name>
<dbReference type="GO" id="GO:0009274">
    <property type="term" value="C:peptidoglycan-based cell wall"/>
    <property type="evidence" value="ECO:0007669"/>
    <property type="project" value="InterPro"/>
</dbReference>
<feature type="chain" id="PRO_5033026912" description="S-layer protein" evidence="1">
    <location>
        <begin position="24"/>
        <end position="439"/>
    </location>
</feature>
<dbReference type="Pfam" id="PF22796">
    <property type="entry name" value="SlpA_N"/>
    <property type="match status" value="1"/>
</dbReference>
<organism evidence="5 6">
    <name type="scientific">Lactobacillus crispatus</name>
    <dbReference type="NCBI Taxonomy" id="47770"/>
    <lineage>
        <taxon>Bacteria</taxon>
        <taxon>Bacillati</taxon>
        <taxon>Bacillota</taxon>
        <taxon>Bacilli</taxon>
        <taxon>Lactobacillales</taxon>
        <taxon>Lactobacillaceae</taxon>
        <taxon>Lactobacillus</taxon>
    </lineage>
</organism>
<gene>
    <name evidence="5" type="ORF">AYP82_00340</name>
</gene>
<dbReference type="InterPro" id="IPR055005">
    <property type="entry name" value="SlpA_D2"/>
</dbReference>
<evidence type="ECO:0000259" key="4">
    <source>
        <dbReference type="Pfam" id="PF22797"/>
    </source>
</evidence>
<protein>
    <recommendedName>
        <fullName evidence="7">S-layer protein</fullName>
    </recommendedName>
</protein>
<proteinExistence type="predicted"/>
<evidence type="ECO:0000313" key="6">
    <source>
        <dbReference type="Proteomes" id="UP000198437"/>
    </source>
</evidence>
<feature type="domain" description="S-layer protein N-terminal" evidence="3">
    <location>
        <begin position="33"/>
        <end position="183"/>
    </location>
</feature>
<dbReference type="GO" id="GO:0005199">
    <property type="term" value="F:structural constituent of cell wall"/>
    <property type="evidence" value="ECO:0007669"/>
    <property type="project" value="InterPro"/>
</dbReference>
<evidence type="ECO:0000259" key="2">
    <source>
        <dbReference type="Pfam" id="PF03217"/>
    </source>
</evidence>
<evidence type="ECO:0008006" key="7">
    <source>
        <dbReference type="Google" id="ProtNLM"/>
    </source>
</evidence>
<dbReference type="Pfam" id="PF22797">
    <property type="entry name" value="SlpA_D2"/>
    <property type="match status" value="1"/>
</dbReference>
<evidence type="ECO:0000256" key="1">
    <source>
        <dbReference type="SAM" id="SignalP"/>
    </source>
</evidence>
<dbReference type="InterPro" id="IPR024968">
    <property type="entry name" value="SlpA_C_lactobacillus"/>
</dbReference>
<dbReference type="GO" id="GO:0030115">
    <property type="term" value="C:S-layer"/>
    <property type="evidence" value="ECO:0007669"/>
    <property type="project" value="InterPro"/>
</dbReference>
<comment type="caution">
    <text evidence="5">The sequence shown here is derived from an EMBL/GenBank/DDBJ whole genome shotgun (WGS) entry which is preliminary data.</text>
</comment>
<dbReference type="Proteomes" id="UP000198437">
    <property type="component" value="Unassembled WGS sequence"/>
</dbReference>
<feature type="domain" description="S-layer protein C-terminal" evidence="2">
    <location>
        <begin position="373"/>
        <end position="437"/>
    </location>
</feature>
<dbReference type="Pfam" id="PF03217">
    <property type="entry name" value="SlpA"/>
    <property type="match status" value="2"/>
</dbReference>
<evidence type="ECO:0000259" key="3">
    <source>
        <dbReference type="Pfam" id="PF22796"/>
    </source>
</evidence>
<dbReference type="InterPro" id="IPR055006">
    <property type="entry name" value="SlpA_N"/>
</dbReference>
<dbReference type="RefSeq" id="WP_089147286.1">
    <property type="nucleotide sequence ID" value="NZ_LYQR01000009.1"/>
</dbReference>
<dbReference type="PRINTS" id="PR01729">
    <property type="entry name" value="SURFACELAYER"/>
</dbReference>
<feature type="signal peptide" evidence="1">
    <location>
        <begin position="1"/>
        <end position="23"/>
    </location>
</feature>
<sequence length="439" mass="47125">MKKNLRIVSAAAAALLAVAPVAAAGVSSVSASSIEFVGSSNSSLLPEVNDHTVNFGINFNAIGAYGNVPSSVSATAEVTINGQKTTINLPENQKSYIYNATTNESVDASKLVAGQKYYTVINNASLNLGSANHDKDITLEGSNVSFKTNDSDPYTKTLKVKTDKNGVISNLSIKSANFDAVDVNNARTVSFYDADTGNIVTSGALEINAGPNAQMNVQTILAKFEQKYQAAQLNNAGTTNNVSYNNDLISTTPADLAAQLKKAGYSVDNNGYFTAKHSFTVNFSAKSGQNGYTTTMPVTVTVPNVAEETVPSQSKTIMHNAYFYDKDAKRVGTDKLTRYNSVTVAMSTTKIGDKTYYEVVENGKATGKFINADNIDGTKRTLKHNAYVYKTSKKRANKVVLKKGDTVVTYGGTYTFKNGKQYYKIGNNTDKTYVKVANF</sequence>
<keyword evidence="1" id="KW-0732">Signal</keyword>